<dbReference type="InterPro" id="IPR012767">
    <property type="entry name" value="Trehalose_TreY"/>
</dbReference>
<reference evidence="3 4" key="4">
    <citation type="journal article" date="2020" name="Sci. Rep.">
        <title>beta-carboline chemical signals induce reveromycin production through a LuxR family regulator in Streptomyces sp. SN-593.</title>
        <authorList>
            <person name="Panthee S."/>
            <person name="Kito N."/>
            <person name="Hayashi T."/>
            <person name="Shimizu T."/>
            <person name="Ishikawa J."/>
            <person name="Hamamoto H."/>
            <person name="Osada H."/>
            <person name="Takahashi S."/>
        </authorList>
    </citation>
    <scope>NUCLEOTIDE SEQUENCE [LARGE SCALE GENOMIC DNA]</scope>
    <source>
        <strain evidence="3 4">SN-593</strain>
    </source>
</reference>
<feature type="domain" description="Glycosyl hydrolase family 13 catalytic" evidence="2">
    <location>
        <begin position="9"/>
        <end position="761"/>
    </location>
</feature>
<dbReference type="Proteomes" id="UP000595703">
    <property type="component" value="Chromosome"/>
</dbReference>
<dbReference type="SMART" id="SM00642">
    <property type="entry name" value="Aamy"/>
    <property type="match status" value="1"/>
</dbReference>
<proteinExistence type="predicted"/>
<sequence>MPASTYRLQLQPRFTFADAAARVPYLAALGVTHLHLSPVLEAVPGSTHGYDVVDHARVRAELGGEQGLRELSARARAHGMGLVLDVVPNHMAVPAPEHLNGPLWEVLRDGPGSRYADWFDIDWDARGGRVLLPVLGEPLPDVLGALAVVADKRAGREGTDGAAGPADGSGSDDGSASGSGSGSDDGSASRSGSGSGGRVLAYYEHRFPLRPGTEDLPLPELVAAQHYELAYWRTARTDLNYRRFFTISDLIAVRVERPEVFEATHATVLRLLREGVADGLRIDHPDGLADPAGYLRLLERASGGRWTVVEKILRRGEELPPDWRCAGTTGYDALDWIDGLFTDPVGAAQVADFYRAFTGVPADEGGRWEPTVRRAADGVVERDLAAEVSRLVRSADRARRAGQAAPVEEEDRAAAQGGPDRQDAAPYPAPYAPEALAEALRALLVRVPVYRTYVRPGAPASGTDDAVLARAAREAAEECGPRLAPALAVLRDLALGRPGAAGCAPGPDADDFAVRFPQVASALHAKSVEDAAFYRYGPLLPLCEVGRSPGTPALPPEDFHAFCARRQRTRPATGTVLSTHDTKRGGDLRLRLAVLTERPDAWREWLASGPPPAGPDGPGSAAAPDRHTEYTVYQTAVGLGSSCSADRLVPAALKSVREAGLRTTWTEQDEAYEAAVAEFVRQGPCGVRQPDVRAFAAALEPYATANALGAALLHLTMPGVPDVYQGTEFPVFTLVDPDNRGPLDEPEPGRVRTGAERALARVSEGAAPRDADEVKLRLTSAALRLRRDHPEWYGPGADYAPLTARGPASAHCVAFVRGGGALTAVTRLSLRLAEAGGWRDSTLPLPPGRWRDRLGGGVHEGEARLTALLASSPVALLTRE</sequence>
<dbReference type="InterPro" id="IPR017853">
    <property type="entry name" value="GH"/>
</dbReference>
<dbReference type="KEGG" id="arev:RVR_7982"/>
<reference evidence="3 4" key="3">
    <citation type="journal article" date="2011" name="Nat. Chem. Biol.">
        <title>Reveromycin A biosynthesis uses RevG and RevJ for stereospecific spiroacetal formation.</title>
        <authorList>
            <person name="Takahashi S."/>
            <person name="Toyoda A."/>
            <person name="Sekiyama Y."/>
            <person name="Takagi H."/>
            <person name="Nogawa T."/>
            <person name="Uramoto M."/>
            <person name="Suzuki R."/>
            <person name="Koshino H."/>
            <person name="Kumano T."/>
            <person name="Panthee S."/>
            <person name="Dairi T."/>
            <person name="Ishikawa J."/>
            <person name="Ikeda H."/>
            <person name="Sakaki Y."/>
            <person name="Osada H."/>
        </authorList>
    </citation>
    <scope>NUCLEOTIDE SEQUENCE [LARGE SCALE GENOMIC DNA]</scope>
    <source>
        <strain evidence="3 4">SN-593</strain>
    </source>
</reference>
<evidence type="ECO:0000259" key="2">
    <source>
        <dbReference type="SMART" id="SM00642"/>
    </source>
</evidence>
<evidence type="ECO:0000256" key="1">
    <source>
        <dbReference type="SAM" id="MobiDB-lite"/>
    </source>
</evidence>
<reference evidence="3 4" key="2">
    <citation type="journal article" date="2011" name="J. Antibiot.">
        <title>Furaquinocins I and J: novel polyketide isoprenoid hybrid compounds from Streptomyces reveromyceticus SN-593.</title>
        <authorList>
            <person name="Panthee S."/>
            <person name="Takahashi S."/>
            <person name="Takagi H."/>
            <person name="Nogawa T."/>
            <person name="Oowada E."/>
            <person name="Uramoto M."/>
            <person name="Osada H."/>
        </authorList>
    </citation>
    <scope>NUCLEOTIDE SEQUENCE [LARGE SCALE GENOMIC DNA]</scope>
    <source>
        <strain evidence="3 4">SN-593</strain>
    </source>
</reference>
<dbReference type="Gene3D" id="3.20.20.80">
    <property type="entry name" value="Glycosidases"/>
    <property type="match status" value="3"/>
</dbReference>
<evidence type="ECO:0000313" key="4">
    <source>
        <dbReference type="Proteomes" id="UP000595703"/>
    </source>
</evidence>
<reference evidence="3 4" key="1">
    <citation type="journal article" date="2010" name="J. Bacteriol.">
        <title>Biochemical characterization of a novel indole prenyltransferase from Streptomyces sp. SN-593.</title>
        <authorList>
            <person name="Takahashi S."/>
            <person name="Takagi H."/>
            <person name="Toyoda A."/>
            <person name="Uramoto M."/>
            <person name="Nogawa T."/>
            <person name="Ueki M."/>
            <person name="Sakaki Y."/>
            <person name="Osada H."/>
        </authorList>
    </citation>
    <scope>NUCLEOTIDE SEQUENCE [LARGE SCALE GENOMIC DNA]</scope>
    <source>
        <strain evidence="3 4">SN-593</strain>
    </source>
</reference>
<name>A0A7U3UXU1_9ACTN</name>
<feature type="compositionally biased region" description="Low complexity" evidence="1">
    <location>
        <begin position="160"/>
        <end position="176"/>
    </location>
</feature>
<dbReference type="GO" id="GO:0030980">
    <property type="term" value="P:alpha-glucan catabolic process"/>
    <property type="evidence" value="ECO:0007669"/>
    <property type="project" value="TreeGrafter"/>
</dbReference>
<feature type="region of interest" description="Disordered" evidence="1">
    <location>
        <begin position="155"/>
        <end position="195"/>
    </location>
</feature>
<dbReference type="Pfam" id="PF00128">
    <property type="entry name" value="Alpha-amylase"/>
    <property type="match status" value="1"/>
</dbReference>
<dbReference type="AlphaFoldDB" id="A0A7U3UXU1"/>
<evidence type="ECO:0000313" key="3">
    <source>
        <dbReference type="EMBL" id="BBB00824.1"/>
    </source>
</evidence>
<dbReference type="SUPFAM" id="SSF51445">
    <property type="entry name" value="(Trans)glycosidases"/>
    <property type="match status" value="1"/>
</dbReference>
<dbReference type="Gene3D" id="3.30.1590.10">
    <property type="entry name" value="Maltooligosyl trehalose synthase, domain 2"/>
    <property type="match status" value="1"/>
</dbReference>
<dbReference type="GO" id="GO:0005992">
    <property type="term" value="P:trehalose biosynthetic process"/>
    <property type="evidence" value="ECO:0007669"/>
    <property type="project" value="TreeGrafter"/>
</dbReference>
<accession>A0A7U3UXU1</accession>
<dbReference type="PANTHER" id="PTHR10357:SF216">
    <property type="entry name" value="MALTOOLIGOSYL TREHALOSE SYNTHASE-RELATED"/>
    <property type="match status" value="1"/>
</dbReference>
<dbReference type="PANTHER" id="PTHR10357">
    <property type="entry name" value="ALPHA-AMYLASE FAMILY MEMBER"/>
    <property type="match status" value="1"/>
</dbReference>
<organism evidence="3 4">
    <name type="scientific">Actinacidiphila reveromycinica</name>
    <dbReference type="NCBI Taxonomy" id="659352"/>
    <lineage>
        <taxon>Bacteria</taxon>
        <taxon>Bacillati</taxon>
        <taxon>Actinomycetota</taxon>
        <taxon>Actinomycetes</taxon>
        <taxon>Kitasatosporales</taxon>
        <taxon>Streptomycetaceae</taxon>
        <taxon>Actinacidiphila</taxon>
    </lineage>
</organism>
<dbReference type="EMBL" id="AP018365">
    <property type="protein sequence ID" value="BBB00824.1"/>
    <property type="molecule type" value="Genomic_DNA"/>
</dbReference>
<keyword evidence="4" id="KW-1185">Reference proteome</keyword>
<feature type="region of interest" description="Disordered" evidence="1">
    <location>
        <begin position="399"/>
        <end position="428"/>
    </location>
</feature>
<dbReference type="NCBIfam" id="TIGR02401">
    <property type="entry name" value="trehalose_TreY"/>
    <property type="match status" value="1"/>
</dbReference>
<protein>
    <submittedName>
        <fullName evidence="3">Putative alpha-amylase</fullName>
    </submittedName>
</protein>
<dbReference type="GO" id="GO:0047470">
    <property type="term" value="F:(1,4)-alpha-D-glucan 1-alpha-D-glucosylmutase activity"/>
    <property type="evidence" value="ECO:0007669"/>
    <property type="project" value="TreeGrafter"/>
</dbReference>
<dbReference type="CDD" id="cd11336">
    <property type="entry name" value="AmyAc_MTSase"/>
    <property type="match status" value="1"/>
</dbReference>
<gene>
    <name evidence="3" type="ORF">RVR_7982</name>
</gene>
<dbReference type="InterPro" id="IPR006047">
    <property type="entry name" value="GH13_cat_dom"/>
</dbReference>